<dbReference type="RefSeq" id="WP_186821347.1">
    <property type="nucleotide sequence ID" value="NZ_LJAM02000009.1"/>
</dbReference>
<sequence>MRYFNPASLTEVLPGVHDITGAVELPDDNWFFTTQEIPEGKQLGAGESGEPVLIDIR</sequence>
<dbReference type="EMBL" id="LJAM02000009">
    <property type="protein sequence ID" value="RAP72857.1"/>
    <property type="molecule type" value="Genomic_DNA"/>
</dbReference>
<evidence type="ECO:0000313" key="2">
    <source>
        <dbReference type="Proteomes" id="UP000244334"/>
    </source>
</evidence>
<comment type="caution">
    <text evidence="1">The sequence shown here is derived from an EMBL/GenBank/DDBJ whole genome shotgun (WGS) entry which is preliminary data.</text>
</comment>
<gene>
    <name evidence="1" type="ORF">ACZ87_00296</name>
</gene>
<evidence type="ECO:0000313" key="1">
    <source>
        <dbReference type="EMBL" id="RAP72857.1"/>
    </source>
</evidence>
<reference evidence="1" key="1">
    <citation type="submission" date="2018-04" db="EMBL/GenBank/DDBJ databases">
        <title>Genomes of the Obligate Erwinia dacicola and Facultative Enterobacter sp. OLF Endosymbionts of the Olive Fruit fly, Bactrocera oleae.</title>
        <authorList>
            <person name="Estes A.M."/>
            <person name="Hearn D.J."/>
            <person name="Agarwal S."/>
            <person name="Pierson E.A."/>
            <person name="Dunning-Hotopp J.C."/>
        </authorList>
    </citation>
    <scope>NUCLEOTIDE SEQUENCE [LARGE SCALE GENOMIC DNA]</scope>
    <source>
        <strain evidence="1">Oroville</strain>
    </source>
</reference>
<accession>A0A328TQG4</accession>
<proteinExistence type="predicted"/>
<protein>
    <submittedName>
        <fullName evidence="1">Uncharacterized protein</fullName>
    </submittedName>
</protein>
<keyword evidence="2" id="KW-1185">Reference proteome</keyword>
<name>A0A328TQG4_9GAMM</name>
<dbReference type="Proteomes" id="UP000244334">
    <property type="component" value="Unassembled WGS sequence"/>
</dbReference>
<dbReference type="AlphaFoldDB" id="A0A328TQG4"/>
<organism evidence="1 2">
    <name type="scientific">Candidatus Erwinia dacicola</name>
    <dbReference type="NCBI Taxonomy" id="252393"/>
    <lineage>
        <taxon>Bacteria</taxon>
        <taxon>Pseudomonadati</taxon>
        <taxon>Pseudomonadota</taxon>
        <taxon>Gammaproteobacteria</taxon>
        <taxon>Enterobacterales</taxon>
        <taxon>Erwiniaceae</taxon>
        <taxon>Erwinia</taxon>
    </lineage>
</organism>